<dbReference type="Pfam" id="PF01625">
    <property type="entry name" value="PMSR"/>
    <property type="match status" value="1"/>
</dbReference>
<dbReference type="GO" id="GO:0033744">
    <property type="term" value="F:L-methionine:thioredoxin-disulfide S-oxidoreductase activity"/>
    <property type="evidence" value="ECO:0007669"/>
    <property type="project" value="RHEA"/>
</dbReference>
<dbReference type="NCBIfam" id="TIGR00401">
    <property type="entry name" value="msrA"/>
    <property type="match status" value="1"/>
</dbReference>
<dbReference type="HAMAP" id="MF_01401">
    <property type="entry name" value="MsrA"/>
    <property type="match status" value="1"/>
</dbReference>
<comment type="caution">
    <text evidence="12">The sequence shown here is derived from an EMBL/GenBank/DDBJ whole genome shotgun (WGS) entry which is preliminary data.</text>
</comment>
<comment type="catalytic activity">
    <reaction evidence="7 9">
        <text>L-methionyl-[protein] + [thioredoxin]-disulfide + H2O = L-methionyl-(R)-S-oxide-[protein] + [thioredoxin]-dithiol</text>
        <dbReference type="Rhea" id="RHEA:24164"/>
        <dbReference type="Rhea" id="RHEA-COMP:10698"/>
        <dbReference type="Rhea" id="RHEA-COMP:10700"/>
        <dbReference type="Rhea" id="RHEA-COMP:12313"/>
        <dbReference type="Rhea" id="RHEA-COMP:12314"/>
        <dbReference type="ChEBI" id="CHEBI:15377"/>
        <dbReference type="ChEBI" id="CHEBI:16044"/>
        <dbReference type="ChEBI" id="CHEBI:29950"/>
        <dbReference type="ChEBI" id="CHEBI:45764"/>
        <dbReference type="ChEBI" id="CHEBI:50058"/>
        <dbReference type="EC" id="1.8.4.12"/>
    </reaction>
</comment>
<evidence type="ECO:0000256" key="7">
    <source>
        <dbReference type="ARBA" id="ARBA00048488"/>
    </source>
</evidence>
<feature type="active site" description="Nucleophile" evidence="9">
    <location>
        <position position="313"/>
    </location>
</feature>
<gene>
    <name evidence="9" type="primary">msrB</name>
    <name evidence="10" type="synonym">msrA</name>
    <name evidence="12" type="ORF">Dace_3015</name>
</gene>
<reference evidence="12" key="2">
    <citation type="submission" date="2006-05" db="EMBL/GenBank/DDBJ databases">
        <title>Sequencing of the draft genome and assembly of Desulfuromonas acetoxidans DSM 684.</title>
        <authorList>
            <consortium name="US DOE Joint Genome Institute (JGI-PGF)"/>
            <person name="Copeland A."/>
            <person name="Lucas S."/>
            <person name="Lapidus A."/>
            <person name="Barry K."/>
            <person name="Detter J.C."/>
            <person name="Glavina del Rio T."/>
            <person name="Hammon N."/>
            <person name="Israni S."/>
            <person name="Dalin E."/>
            <person name="Tice H."/>
            <person name="Bruce D."/>
            <person name="Pitluck S."/>
            <person name="Richardson P."/>
        </authorList>
    </citation>
    <scope>NUCLEOTIDE SEQUENCE [LARGE SCALE GENOMIC DNA]</scope>
    <source>
        <strain evidence="12">DSM 684</strain>
    </source>
</reference>
<evidence type="ECO:0000256" key="8">
    <source>
        <dbReference type="ARBA" id="ARBA00048782"/>
    </source>
</evidence>
<dbReference type="InterPro" id="IPR036509">
    <property type="entry name" value="Met_Sox_Rdtase_MsrA_sf"/>
</dbReference>
<dbReference type="GO" id="GO:0005737">
    <property type="term" value="C:cytoplasm"/>
    <property type="evidence" value="ECO:0007669"/>
    <property type="project" value="TreeGrafter"/>
</dbReference>
<evidence type="ECO:0000259" key="11">
    <source>
        <dbReference type="PROSITE" id="PS51790"/>
    </source>
</evidence>
<evidence type="ECO:0000256" key="5">
    <source>
        <dbReference type="ARBA" id="ARBA00024679"/>
    </source>
</evidence>
<dbReference type="Gene3D" id="3.30.1060.10">
    <property type="entry name" value="Peptide methionine sulphoxide reductase MsrA"/>
    <property type="match status" value="1"/>
</dbReference>
<dbReference type="GO" id="GO:0030091">
    <property type="term" value="P:protein repair"/>
    <property type="evidence" value="ECO:0007669"/>
    <property type="project" value="InterPro"/>
</dbReference>
<name>Q1K4F4_DESA6</name>
<sequence length="345" mass="39687">MPSRVEKATFAGGCFWCMEAPFEALDGVVDVVSGFSGGEELNPTYEQVASGLTKHLEAVQITYDPAKVDYDTLLEIYWRQINPTDAGGQFVDRGQHYRSAIFVHNEAQRQQAEASRQRLNASGRYDQPIVTAIRSYDAFYPAEDYHQDFHKRSERRYTTYRHYSGRDQYLDQVWGTERQMTDNNMQVTTWEQRRQTFHKPDDATLKQQLTPLQYQVTQHEDTERPFDNPYNGEKRSGLYVDVVSGEPLFSSRHKFDSGTGWPSFYRPVTEDALVEKKDRKLFIVRTEVRSRVADSHLGHVFEDGPPPTGLRYCINSAALRFIPLETMSEEGYGAWVKLVDPEAAP</sequence>
<dbReference type="EC" id="1.8.4.11" evidence="10"/>
<dbReference type="AlphaFoldDB" id="Q1K4F4"/>
<dbReference type="EC" id="1.8.4.12" evidence="9"/>
<dbReference type="InterPro" id="IPR002569">
    <property type="entry name" value="Met_Sox_Rdtase_MsrA_dom"/>
</dbReference>
<dbReference type="GO" id="GO:0006979">
    <property type="term" value="P:response to oxidative stress"/>
    <property type="evidence" value="ECO:0007669"/>
    <property type="project" value="InterPro"/>
</dbReference>
<dbReference type="InterPro" id="IPR002579">
    <property type="entry name" value="Met_Sox_Rdtase_MsrB_dom"/>
</dbReference>
<comment type="similarity">
    <text evidence="9">Belongs to the MsrB Met sulfoxide reductase family.</text>
</comment>
<comment type="function">
    <text evidence="5 10">Has an important function as a repair enzyme for proteins that have been inactivated by oxidation. Catalyzes the reversible oxidation-reduction of methionine sulfoxide in proteins to methionine.</text>
</comment>
<dbReference type="EMBL" id="AAEW02000001">
    <property type="protein sequence ID" value="EAT17149.1"/>
    <property type="molecule type" value="Genomic_DNA"/>
</dbReference>
<dbReference type="SUPFAM" id="SSF55068">
    <property type="entry name" value="Peptide methionine sulfoxide reductase"/>
    <property type="match status" value="1"/>
</dbReference>
<dbReference type="InterPro" id="IPR028427">
    <property type="entry name" value="Met_Sox_Rdtase_MsrB"/>
</dbReference>
<dbReference type="Proteomes" id="UP000005695">
    <property type="component" value="Unassembled WGS sequence"/>
</dbReference>
<dbReference type="HAMAP" id="MF_01400">
    <property type="entry name" value="MsrB"/>
    <property type="match status" value="1"/>
</dbReference>
<comment type="catalytic activity">
    <reaction evidence="8 10">
        <text>[thioredoxin]-disulfide + L-methionine + H2O = L-methionine (S)-S-oxide + [thioredoxin]-dithiol</text>
        <dbReference type="Rhea" id="RHEA:19993"/>
        <dbReference type="Rhea" id="RHEA-COMP:10698"/>
        <dbReference type="Rhea" id="RHEA-COMP:10700"/>
        <dbReference type="ChEBI" id="CHEBI:15377"/>
        <dbReference type="ChEBI" id="CHEBI:29950"/>
        <dbReference type="ChEBI" id="CHEBI:50058"/>
        <dbReference type="ChEBI" id="CHEBI:57844"/>
        <dbReference type="ChEBI" id="CHEBI:58772"/>
        <dbReference type="EC" id="1.8.4.11"/>
    </reaction>
</comment>
<evidence type="ECO:0000256" key="3">
    <source>
        <dbReference type="ARBA" id="ARBA00023002"/>
    </source>
</evidence>
<accession>Q1K4F4</accession>
<evidence type="ECO:0000256" key="2">
    <source>
        <dbReference type="ARBA" id="ARBA00011017"/>
    </source>
</evidence>
<evidence type="ECO:0000256" key="6">
    <source>
        <dbReference type="ARBA" id="ARBA00047806"/>
    </source>
</evidence>
<evidence type="ECO:0000256" key="1">
    <source>
        <dbReference type="ARBA" id="ARBA00008076"/>
    </source>
</evidence>
<dbReference type="InterPro" id="IPR011057">
    <property type="entry name" value="Mss4-like_sf"/>
</dbReference>
<reference evidence="12" key="1">
    <citation type="submission" date="2006-05" db="EMBL/GenBank/DDBJ databases">
        <title>Annotation of the draft genome assembly of Desulfuromonas acetoxidans DSM 684.</title>
        <authorList>
            <consortium name="US DOE Joint Genome Institute (JGI-ORNL)"/>
            <person name="Larimer F."/>
            <person name="Land M."/>
            <person name="Hauser L."/>
        </authorList>
    </citation>
    <scope>NUCLEOTIDE SEQUENCE [LARGE SCALE GENOMIC DNA]</scope>
    <source>
        <strain evidence="12">DSM 684</strain>
    </source>
</reference>
<comment type="similarity">
    <text evidence="2">In the N-terminal section; belongs to the MsrA Met sulfoxide reductase family.</text>
</comment>
<evidence type="ECO:0000256" key="9">
    <source>
        <dbReference type="HAMAP-Rule" id="MF_01400"/>
    </source>
</evidence>
<keyword evidence="3 9" id="KW-0560">Oxidoreductase</keyword>
<dbReference type="GO" id="GO:0033743">
    <property type="term" value="F:peptide-methionine (R)-S-oxide reductase activity"/>
    <property type="evidence" value="ECO:0007669"/>
    <property type="project" value="UniProtKB-UniRule"/>
</dbReference>
<feature type="domain" description="MsrB" evidence="11">
    <location>
        <begin position="202"/>
        <end position="324"/>
    </location>
</feature>
<dbReference type="Gene3D" id="2.170.150.20">
    <property type="entry name" value="Peptide methionine sulfoxide reductase"/>
    <property type="match status" value="1"/>
</dbReference>
<comment type="caution">
    <text evidence="9">Lacks conserved residue(s) required for the propagation of feature annotation.</text>
</comment>
<evidence type="ECO:0000256" key="10">
    <source>
        <dbReference type="HAMAP-Rule" id="MF_01401"/>
    </source>
</evidence>
<keyword evidence="13" id="KW-1185">Reference proteome</keyword>
<evidence type="ECO:0000256" key="4">
    <source>
        <dbReference type="ARBA" id="ARBA00023268"/>
    </source>
</evidence>
<organism evidence="12 13">
    <name type="scientific">Desulfuromonas acetoxidans (strain DSM 684 / 11070)</name>
    <dbReference type="NCBI Taxonomy" id="281689"/>
    <lineage>
        <taxon>Bacteria</taxon>
        <taxon>Pseudomonadati</taxon>
        <taxon>Thermodesulfobacteriota</taxon>
        <taxon>Desulfuromonadia</taxon>
        <taxon>Desulfuromonadales</taxon>
        <taxon>Desulfuromonadaceae</taxon>
        <taxon>Desulfuromonas</taxon>
    </lineage>
</organism>
<comment type="catalytic activity">
    <reaction evidence="6 10">
        <text>L-methionyl-[protein] + [thioredoxin]-disulfide + H2O = L-methionyl-(S)-S-oxide-[protein] + [thioredoxin]-dithiol</text>
        <dbReference type="Rhea" id="RHEA:14217"/>
        <dbReference type="Rhea" id="RHEA-COMP:10698"/>
        <dbReference type="Rhea" id="RHEA-COMP:10700"/>
        <dbReference type="Rhea" id="RHEA-COMP:12313"/>
        <dbReference type="Rhea" id="RHEA-COMP:12315"/>
        <dbReference type="ChEBI" id="CHEBI:15377"/>
        <dbReference type="ChEBI" id="CHEBI:16044"/>
        <dbReference type="ChEBI" id="CHEBI:29950"/>
        <dbReference type="ChEBI" id="CHEBI:44120"/>
        <dbReference type="ChEBI" id="CHEBI:50058"/>
        <dbReference type="EC" id="1.8.4.11"/>
    </reaction>
</comment>
<dbReference type="FunFam" id="2.170.150.20:FF:000003">
    <property type="entry name" value="Peptide methionine sulfoxide reductase MsrB"/>
    <property type="match status" value="1"/>
</dbReference>
<dbReference type="PANTHER" id="PTHR10173">
    <property type="entry name" value="METHIONINE SULFOXIDE REDUCTASE"/>
    <property type="match status" value="1"/>
</dbReference>
<comment type="similarity">
    <text evidence="10">Belongs to the MsrA Met sulfoxide reductase family.</text>
</comment>
<keyword evidence="4" id="KW-0511">Multifunctional enzyme</keyword>
<evidence type="ECO:0000313" key="13">
    <source>
        <dbReference type="Proteomes" id="UP000005695"/>
    </source>
</evidence>
<feature type="active site" evidence="10">
    <location>
        <position position="14"/>
    </location>
</feature>
<dbReference type="NCBIfam" id="TIGR00357">
    <property type="entry name" value="peptide-methionine (R)-S-oxide reductase MsrB"/>
    <property type="match status" value="1"/>
</dbReference>
<dbReference type="Pfam" id="PF01641">
    <property type="entry name" value="SelR"/>
    <property type="match status" value="1"/>
</dbReference>
<dbReference type="PANTHER" id="PTHR10173:SF59">
    <property type="entry name" value="PEPTIDE METHIONINE SULFOXIDE REDUCTASE MSRA_MSRB"/>
    <property type="match status" value="1"/>
</dbReference>
<comment type="similarity">
    <text evidence="1">In the C-terminal section; belongs to the MsrB Met sulfoxide reductase family.</text>
</comment>
<protein>
    <recommendedName>
        <fullName evidence="9 10">Multifunctional fusion protein</fullName>
    </recommendedName>
    <domain>
        <recommendedName>
            <fullName evidence="10">Peptide methionine sulfoxide reductase MsrA</fullName>
            <shortName evidence="10">Protein-methionine-S-oxide reductase</shortName>
            <ecNumber evidence="10">1.8.4.11</ecNumber>
        </recommendedName>
        <alternativeName>
            <fullName evidence="10">Peptide-methionine (S)-S-oxide reductase</fullName>
            <shortName evidence="10">Peptide Met(O) reductase</shortName>
        </alternativeName>
    </domain>
    <domain>
        <recommendedName>
            <fullName evidence="9">Peptide methionine sulfoxide reductase MsrB</fullName>
            <ecNumber evidence="9">1.8.4.12</ecNumber>
        </recommendedName>
        <alternativeName>
            <fullName evidence="9">Peptide-methionine (R)-S-oxide reductase</fullName>
        </alternativeName>
    </domain>
</protein>
<dbReference type="PROSITE" id="PS51790">
    <property type="entry name" value="MSRB"/>
    <property type="match status" value="1"/>
</dbReference>
<evidence type="ECO:0000313" key="12">
    <source>
        <dbReference type="EMBL" id="EAT17149.1"/>
    </source>
</evidence>
<dbReference type="SUPFAM" id="SSF51316">
    <property type="entry name" value="Mss4-like"/>
    <property type="match status" value="1"/>
</dbReference>
<dbReference type="GO" id="GO:0008113">
    <property type="term" value="F:peptide-methionine (S)-S-oxide reductase activity"/>
    <property type="evidence" value="ECO:0007669"/>
    <property type="project" value="UniProtKB-UniRule"/>
</dbReference>
<proteinExistence type="inferred from homology"/>